<comment type="similarity">
    <text evidence="2 11">Belongs to the G-protein coupled receptor 1 family.</text>
</comment>
<dbReference type="SMART" id="SM01381">
    <property type="entry name" value="7TM_GPCR_Srsx"/>
    <property type="match status" value="1"/>
</dbReference>
<dbReference type="InterPro" id="IPR017452">
    <property type="entry name" value="GPCR_Rhodpsn_7TM"/>
</dbReference>
<evidence type="ECO:0000256" key="3">
    <source>
        <dbReference type="ARBA" id="ARBA00022475"/>
    </source>
</evidence>
<dbReference type="PRINTS" id="PR00237">
    <property type="entry name" value="GPCRRHODOPSN"/>
</dbReference>
<dbReference type="Pfam" id="PF00001">
    <property type="entry name" value="7tm_1"/>
    <property type="match status" value="1"/>
</dbReference>
<dbReference type="PANTHER" id="PTHR24248">
    <property type="entry name" value="ADRENERGIC RECEPTOR-RELATED G-PROTEIN COUPLED RECEPTOR"/>
    <property type="match status" value="1"/>
</dbReference>
<keyword evidence="3" id="KW-1003">Cell membrane</keyword>
<dbReference type="PROSITE" id="PS50262">
    <property type="entry name" value="G_PROTEIN_RECEP_F1_2"/>
    <property type="match status" value="1"/>
</dbReference>
<dbReference type="GO" id="GO:0005886">
    <property type="term" value="C:plasma membrane"/>
    <property type="evidence" value="ECO:0007669"/>
    <property type="project" value="UniProtKB-SubCell"/>
</dbReference>
<reference evidence="14 15" key="1">
    <citation type="submission" date="2020-11" db="EMBL/GenBank/DDBJ databases">
        <authorList>
            <person name="Wallbank WR R."/>
            <person name="Pardo Diaz C."/>
            <person name="Kozak K."/>
            <person name="Martin S."/>
            <person name="Jiggins C."/>
            <person name="Moest M."/>
            <person name="Warren A I."/>
            <person name="Generalovic N T."/>
            <person name="Byers J.R.P. K."/>
            <person name="Montejo-Kovacevich G."/>
            <person name="Yen C E."/>
        </authorList>
    </citation>
    <scope>NUCLEOTIDE SEQUENCE [LARGE SCALE GENOMIC DNA]</scope>
</reference>
<feature type="transmembrane region" description="Helical" evidence="12">
    <location>
        <begin position="241"/>
        <end position="266"/>
    </location>
</feature>
<dbReference type="GO" id="GO:0004989">
    <property type="term" value="F:octopamine receptor activity"/>
    <property type="evidence" value="ECO:0007669"/>
    <property type="project" value="TreeGrafter"/>
</dbReference>
<feature type="transmembrane region" description="Helical" evidence="12">
    <location>
        <begin position="359"/>
        <end position="378"/>
    </location>
</feature>
<accession>A0A7R8UPD0</accession>
<dbReference type="FunFam" id="1.20.1070.10:FF:000260">
    <property type="entry name" value="Dopamine receptor 1"/>
    <property type="match status" value="1"/>
</dbReference>
<comment type="subcellular location">
    <subcellularLocation>
        <location evidence="1">Cell membrane</location>
        <topology evidence="1">Multi-pass membrane protein</topology>
    </subcellularLocation>
</comment>
<dbReference type="Gene3D" id="1.20.1070.10">
    <property type="entry name" value="Rhodopsin 7-helix transmembrane proteins"/>
    <property type="match status" value="1"/>
</dbReference>
<keyword evidence="6 11" id="KW-0297">G-protein coupled receptor</keyword>
<protein>
    <recommendedName>
        <fullName evidence="13">G-protein coupled receptors family 1 profile domain-containing protein</fullName>
    </recommendedName>
</protein>
<name>A0A7R8UPD0_HERIL</name>
<keyword evidence="7 12" id="KW-0472">Membrane</keyword>
<evidence type="ECO:0000256" key="8">
    <source>
        <dbReference type="ARBA" id="ARBA00023157"/>
    </source>
</evidence>
<feature type="transmembrane region" description="Helical" evidence="12">
    <location>
        <begin position="320"/>
        <end position="347"/>
    </location>
</feature>
<keyword evidence="10 11" id="KW-0807">Transducer</keyword>
<evidence type="ECO:0000256" key="2">
    <source>
        <dbReference type="ARBA" id="ARBA00010663"/>
    </source>
</evidence>
<evidence type="ECO:0000259" key="13">
    <source>
        <dbReference type="PROSITE" id="PS50262"/>
    </source>
</evidence>
<dbReference type="Proteomes" id="UP000594454">
    <property type="component" value="Chromosome 3"/>
</dbReference>
<evidence type="ECO:0000256" key="9">
    <source>
        <dbReference type="ARBA" id="ARBA00023170"/>
    </source>
</evidence>
<evidence type="ECO:0000256" key="4">
    <source>
        <dbReference type="ARBA" id="ARBA00022692"/>
    </source>
</evidence>
<feature type="transmembrane region" description="Helical" evidence="12">
    <location>
        <begin position="79"/>
        <end position="99"/>
    </location>
</feature>
<feature type="transmembrane region" description="Helical" evidence="12">
    <location>
        <begin position="150"/>
        <end position="170"/>
    </location>
</feature>
<proteinExistence type="inferred from homology"/>
<evidence type="ECO:0000256" key="7">
    <source>
        <dbReference type="ARBA" id="ARBA00023136"/>
    </source>
</evidence>
<dbReference type="SUPFAM" id="SSF81321">
    <property type="entry name" value="Family A G protein-coupled receptor-like"/>
    <property type="match status" value="1"/>
</dbReference>
<gene>
    <name evidence="14" type="ORF">HERILL_LOCUS7104</name>
</gene>
<dbReference type="OrthoDB" id="5957871at2759"/>
<dbReference type="InterPro" id="IPR000276">
    <property type="entry name" value="GPCR_Rhodpsn"/>
</dbReference>
<dbReference type="InParanoid" id="A0A7R8UPD0"/>
<sequence length="439" mass="49421">MTVNRSYRPCFVPRGPVTILYGNCMAEGGSRKVTTYYNETQWRNPQDESDDDSDTSALPSILVVGNVIVISDIISSRCIFLAILIFLSVAGNILVCLAIYTERSLRRIGNLFLASLAIADLFVASLVMTFAGVNDLLGYWVFGAQFCDTWVAFDVMCSTASILNLCAISMDRYIHIKDPLRYGRWVTRRVAVGTIAAIWLLAALVSFVPISFGLHRPEQPLIFEDNGKKYPTCALDLTPTYAIVSSCISFYFPCIVMIGIYCRLYCYAQKHVRSIRAVTKTGEITEKQRYKSIRRPKNQKKFKVRHLHHSSPYHVSDHKAAITVGVIMGVFLICWVPFFCVNIVAAFCKTCIGGQTFKILSWLGYSNSAFNPIIYSIFNKEFRDAFKRILTTRNTWCCSQELGNIHPRNSDRYVTDYAAKNVVMNSGRSSADLEQVSAI</sequence>
<dbReference type="PANTHER" id="PTHR24248:SF187">
    <property type="entry name" value="OCTOPAMINE RECEPTOR BETA-2R"/>
    <property type="match status" value="1"/>
</dbReference>
<keyword evidence="15" id="KW-1185">Reference proteome</keyword>
<evidence type="ECO:0000313" key="14">
    <source>
        <dbReference type="EMBL" id="CAD7084193.1"/>
    </source>
</evidence>
<keyword evidence="9 11" id="KW-0675">Receptor</keyword>
<feature type="transmembrane region" description="Helical" evidence="12">
    <location>
        <begin position="111"/>
        <end position="130"/>
    </location>
</feature>
<keyword evidence="5 12" id="KW-1133">Transmembrane helix</keyword>
<evidence type="ECO:0000256" key="10">
    <source>
        <dbReference type="ARBA" id="ARBA00023224"/>
    </source>
</evidence>
<evidence type="ECO:0000256" key="11">
    <source>
        <dbReference type="RuleBase" id="RU000688"/>
    </source>
</evidence>
<dbReference type="PRINTS" id="PR00242">
    <property type="entry name" value="DOPAMINER"/>
</dbReference>
<evidence type="ECO:0000256" key="6">
    <source>
        <dbReference type="ARBA" id="ARBA00023040"/>
    </source>
</evidence>
<feature type="domain" description="G-protein coupled receptors family 1 profile" evidence="13">
    <location>
        <begin position="91"/>
        <end position="375"/>
    </location>
</feature>
<dbReference type="FunCoup" id="A0A7R8UPD0">
    <property type="interactions" value="136"/>
</dbReference>
<dbReference type="GO" id="GO:0043410">
    <property type="term" value="P:positive regulation of MAPK cascade"/>
    <property type="evidence" value="ECO:0007669"/>
    <property type="project" value="TreeGrafter"/>
</dbReference>
<dbReference type="AlphaFoldDB" id="A0A7R8UPD0"/>
<organism evidence="14 15">
    <name type="scientific">Hermetia illucens</name>
    <name type="common">Black soldier fly</name>
    <dbReference type="NCBI Taxonomy" id="343691"/>
    <lineage>
        <taxon>Eukaryota</taxon>
        <taxon>Metazoa</taxon>
        <taxon>Ecdysozoa</taxon>
        <taxon>Arthropoda</taxon>
        <taxon>Hexapoda</taxon>
        <taxon>Insecta</taxon>
        <taxon>Pterygota</taxon>
        <taxon>Neoptera</taxon>
        <taxon>Endopterygota</taxon>
        <taxon>Diptera</taxon>
        <taxon>Brachycera</taxon>
        <taxon>Stratiomyomorpha</taxon>
        <taxon>Stratiomyidae</taxon>
        <taxon>Hermetiinae</taxon>
        <taxon>Hermetia</taxon>
    </lineage>
</organism>
<keyword evidence="8" id="KW-1015">Disulfide bond</keyword>
<feature type="transmembrane region" description="Helical" evidence="12">
    <location>
        <begin position="190"/>
        <end position="212"/>
    </location>
</feature>
<dbReference type="PROSITE" id="PS00237">
    <property type="entry name" value="G_PROTEIN_RECEP_F1_1"/>
    <property type="match status" value="1"/>
</dbReference>
<dbReference type="GO" id="GO:0071880">
    <property type="term" value="P:adenylate cyclase-activating adrenergic receptor signaling pathway"/>
    <property type="evidence" value="ECO:0007669"/>
    <property type="project" value="TreeGrafter"/>
</dbReference>
<keyword evidence="4 11" id="KW-0812">Transmembrane</keyword>
<dbReference type="EMBL" id="LR899011">
    <property type="protein sequence ID" value="CAD7084193.1"/>
    <property type="molecule type" value="Genomic_DNA"/>
</dbReference>
<evidence type="ECO:0000256" key="12">
    <source>
        <dbReference type="SAM" id="Phobius"/>
    </source>
</evidence>
<dbReference type="CDD" id="cd15065">
    <property type="entry name" value="7tmA_Ap5-HTB1-like"/>
    <property type="match status" value="1"/>
</dbReference>
<evidence type="ECO:0000256" key="1">
    <source>
        <dbReference type="ARBA" id="ARBA00004651"/>
    </source>
</evidence>
<dbReference type="InterPro" id="IPR000929">
    <property type="entry name" value="Dopamine_rcpt"/>
</dbReference>
<evidence type="ECO:0000313" key="15">
    <source>
        <dbReference type="Proteomes" id="UP000594454"/>
    </source>
</evidence>
<evidence type="ECO:0000256" key="5">
    <source>
        <dbReference type="ARBA" id="ARBA00022989"/>
    </source>
</evidence>